<evidence type="ECO:0000256" key="7">
    <source>
        <dbReference type="ARBA" id="ARBA00023125"/>
    </source>
</evidence>
<evidence type="ECO:0000256" key="2">
    <source>
        <dbReference type="ARBA" id="ARBA00012417"/>
    </source>
</evidence>
<comment type="similarity">
    <text evidence="1">Belongs to the DNA polymerase type-B family.</text>
</comment>
<keyword evidence="11" id="KW-1185">Reference proteome</keyword>
<keyword evidence="5" id="KW-0235">DNA replication</keyword>
<dbReference type="Pfam" id="PF03175">
    <property type="entry name" value="DNA_pol_B_2"/>
    <property type="match status" value="1"/>
</dbReference>
<keyword evidence="4" id="KW-0548">Nucleotidyltransferase</keyword>
<comment type="caution">
    <text evidence="10">The sequence shown here is derived from an EMBL/GenBank/DDBJ whole genome shotgun (WGS) entry which is preliminary data.</text>
</comment>
<dbReference type="Proteomes" id="UP001341840">
    <property type="component" value="Unassembled WGS sequence"/>
</dbReference>
<feature type="non-terminal residue" evidence="10">
    <location>
        <position position="1"/>
    </location>
</feature>
<evidence type="ECO:0000256" key="6">
    <source>
        <dbReference type="ARBA" id="ARBA00022932"/>
    </source>
</evidence>
<dbReference type="EC" id="2.7.7.7" evidence="2"/>
<gene>
    <name evidence="10" type="ORF">PIB30_076828</name>
</gene>
<accession>A0ABU6RQI1</accession>
<protein>
    <recommendedName>
        <fullName evidence="2">DNA-directed DNA polymerase</fullName>
        <ecNumber evidence="2">2.7.7.7</ecNumber>
    </recommendedName>
</protein>
<dbReference type="InterPro" id="IPR043502">
    <property type="entry name" value="DNA/RNA_pol_sf"/>
</dbReference>
<dbReference type="InterPro" id="IPR004868">
    <property type="entry name" value="DNA-dir_DNA_pol_B_mt/vir"/>
</dbReference>
<evidence type="ECO:0000256" key="5">
    <source>
        <dbReference type="ARBA" id="ARBA00022705"/>
    </source>
</evidence>
<dbReference type="EMBL" id="JASCZI010031224">
    <property type="protein sequence ID" value="MED6126280.1"/>
    <property type="molecule type" value="Genomic_DNA"/>
</dbReference>
<evidence type="ECO:0000256" key="3">
    <source>
        <dbReference type="ARBA" id="ARBA00022679"/>
    </source>
</evidence>
<evidence type="ECO:0000313" key="11">
    <source>
        <dbReference type="Proteomes" id="UP001341840"/>
    </source>
</evidence>
<evidence type="ECO:0000256" key="8">
    <source>
        <dbReference type="ARBA" id="ARBA00049244"/>
    </source>
</evidence>
<keyword evidence="3" id="KW-0808">Transferase</keyword>
<proteinExistence type="inferred from homology"/>
<name>A0ABU6RQI1_9FABA</name>
<evidence type="ECO:0000256" key="4">
    <source>
        <dbReference type="ARBA" id="ARBA00022695"/>
    </source>
</evidence>
<reference evidence="10 11" key="1">
    <citation type="journal article" date="2023" name="Plants (Basel)">
        <title>Bridging the Gap: Combining Genomics and Transcriptomics Approaches to Understand Stylosanthes scabra, an Orphan Legume from the Brazilian Caatinga.</title>
        <authorList>
            <person name="Ferreira-Neto J.R.C."/>
            <person name="da Silva M.D."/>
            <person name="Binneck E."/>
            <person name="de Melo N.F."/>
            <person name="da Silva R.H."/>
            <person name="de Melo A.L.T.M."/>
            <person name="Pandolfi V."/>
            <person name="Bustamante F.O."/>
            <person name="Brasileiro-Vidal A.C."/>
            <person name="Benko-Iseppon A.M."/>
        </authorList>
    </citation>
    <scope>NUCLEOTIDE SEQUENCE [LARGE SCALE GENOMIC DNA]</scope>
    <source>
        <tissue evidence="10">Leaves</tissue>
    </source>
</reference>
<organism evidence="10 11">
    <name type="scientific">Stylosanthes scabra</name>
    <dbReference type="NCBI Taxonomy" id="79078"/>
    <lineage>
        <taxon>Eukaryota</taxon>
        <taxon>Viridiplantae</taxon>
        <taxon>Streptophyta</taxon>
        <taxon>Embryophyta</taxon>
        <taxon>Tracheophyta</taxon>
        <taxon>Spermatophyta</taxon>
        <taxon>Magnoliopsida</taxon>
        <taxon>eudicotyledons</taxon>
        <taxon>Gunneridae</taxon>
        <taxon>Pentapetalae</taxon>
        <taxon>rosids</taxon>
        <taxon>fabids</taxon>
        <taxon>Fabales</taxon>
        <taxon>Fabaceae</taxon>
        <taxon>Papilionoideae</taxon>
        <taxon>50 kb inversion clade</taxon>
        <taxon>dalbergioids sensu lato</taxon>
        <taxon>Dalbergieae</taxon>
        <taxon>Pterocarpus clade</taxon>
        <taxon>Stylosanthes</taxon>
    </lineage>
</organism>
<evidence type="ECO:0000256" key="1">
    <source>
        <dbReference type="ARBA" id="ARBA00005755"/>
    </source>
</evidence>
<comment type="catalytic activity">
    <reaction evidence="8">
        <text>DNA(n) + a 2'-deoxyribonucleoside 5'-triphosphate = DNA(n+1) + diphosphate</text>
        <dbReference type="Rhea" id="RHEA:22508"/>
        <dbReference type="Rhea" id="RHEA-COMP:17339"/>
        <dbReference type="Rhea" id="RHEA-COMP:17340"/>
        <dbReference type="ChEBI" id="CHEBI:33019"/>
        <dbReference type="ChEBI" id="CHEBI:61560"/>
        <dbReference type="ChEBI" id="CHEBI:173112"/>
        <dbReference type="EC" id="2.7.7.7"/>
    </reaction>
</comment>
<dbReference type="SUPFAM" id="SSF56672">
    <property type="entry name" value="DNA/RNA polymerases"/>
    <property type="match status" value="1"/>
</dbReference>
<evidence type="ECO:0000259" key="9">
    <source>
        <dbReference type="Pfam" id="PF03175"/>
    </source>
</evidence>
<keyword evidence="7" id="KW-0238">DNA-binding</keyword>
<feature type="domain" description="DNA-directed DNA polymerase family B mitochondria/virus" evidence="9">
    <location>
        <begin position="38"/>
        <end position="90"/>
    </location>
</feature>
<keyword evidence="6" id="KW-0239">DNA-directed DNA polymerase</keyword>
<evidence type="ECO:0000313" key="10">
    <source>
        <dbReference type="EMBL" id="MED6126280.1"/>
    </source>
</evidence>
<sequence>GVLNQIRNDLFQHRCESIRAMNRGSTMLKTTHPNRIGTEFIGVYYSEELKYAKKLGYRVIPLSGYLFDRKGTPFRDFVSNLYESRLNAKK</sequence>